<protein>
    <submittedName>
        <fullName evidence="4">Thiopeptide-type bacteriocin biosynthesis protein</fullName>
    </submittedName>
</protein>
<name>A0A543HUC0_9MICO</name>
<gene>
    <name evidence="4" type="ORF">FBY41_1975</name>
</gene>
<dbReference type="AlphaFoldDB" id="A0A543HUC0"/>
<dbReference type="Proteomes" id="UP000316747">
    <property type="component" value="Unassembled WGS sequence"/>
</dbReference>
<evidence type="ECO:0000313" key="5">
    <source>
        <dbReference type="Proteomes" id="UP000316747"/>
    </source>
</evidence>
<sequence length="1057" mass="112886">MTADGVREPTTGWYAVADALVVRAPLLPVSCYSDACARAGADGGPISNPLVRNAIHIGSESLGRAIDVAVPGQQPKSVTAATLRYSIRMSTRPTPFGLFAAVGLAGWDVHTDLEIADIPRRLRSRPDMGWLTSWVLALEADPVTRAQARLVANTSAFERNGRIHLSDRGTGGRAGQPDVSVRATGAVVRALALARQPIDHSALCAALLSATDGATPDRVETLVEDLCRHDLLLTDLRPMLTGDPVHRALHQLSGLAATRGAAEGLASALERLEALDRMAPGDPGVPQTLGAARAQLRELHAPAQRGDDVIQVDAALPLAGRHVGHLVAVDAARAVDLLLRMHPAPHGPAHLAAYRADFLTRYGPHRRVPLLELIDPRFGIGLPEDRAMARPSPSSYFASAREALLRELSAGALRDGALEIALTEEHLQTLSTWTPDPARLAVSLELSVLLSAADPTAIDRGDYQLVVGPNLGGHAAGRGLARFADLLGQDARNALALMAAAEQRVDPTLTAELVYVPARHRSANVVVRPVVRDFEIPVGVTAGVPADRVIAPDRIAVCVRDGRLRLWWVDGACEIRVCAGHMLNVAGAPAVCRILSELGFDGVAMLHGFDWGAAAWQPFLPRVRVDRIVLQPAQWRWPRDRLRRLLAADDDGDGFADTLKSWRHAWNVPQHVYLAAGDNRLLLDLDERAHADLLRAELTRGDPRGLAGWVLLQEALPGADGAWLAGPGGRYMSELVVPMILRPRVAVRDMTTRVESTDAGATAEPTYPDPTSEGARRLRPPGSDWLFVKLYGPSTGADAVLTGPIRRLVGELIDARDADSWFFLRYADPEPHLRLRLHGDPNRLFAGALPRLAMWAAGLVATGARSRFTIETYERELERYGGAAAMAVAEAIFGADSAAVAALLGQLPPTAADAGRRLELAVLSTDRLLAALGLDAAERLAWCAAAAPPPQLSGAAFRERKLTLRTLLSATPGPPPPDLGGAAEAVLCTMTDTVAPLAARLTAMHASGAASVPVTDLAHSLVHLHANRWGLDRDTERLVLGLLRRTLASLAAAPPRD</sequence>
<accession>A0A543HUC0</accession>
<evidence type="ECO:0000313" key="4">
    <source>
        <dbReference type="EMBL" id="TQM61953.1"/>
    </source>
</evidence>
<feature type="domain" description="Thiopeptide-type bacteriocin biosynthesis" evidence="3">
    <location>
        <begin position="785"/>
        <end position="1047"/>
    </location>
</feature>
<dbReference type="InterPro" id="IPR023809">
    <property type="entry name" value="Thiopep_bacteriocin_synth_dom"/>
</dbReference>
<reference evidence="4 5" key="1">
    <citation type="submission" date="2019-06" db="EMBL/GenBank/DDBJ databases">
        <title>Genome sequencing of plant associated microbes to promote plant fitness in Sorghum bicolor and Oryza sativa.</title>
        <authorList>
            <person name="Coleman-Derr D."/>
        </authorList>
    </citation>
    <scope>NUCLEOTIDE SEQUENCE [LARGE SCALE GENOMIC DNA]</scope>
    <source>
        <strain evidence="4 5">KV-663</strain>
    </source>
</reference>
<feature type="region of interest" description="Disordered" evidence="1">
    <location>
        <begin position="753"/>
        <end position="779"/>
    </location>
</feature>
<dbReference type="EMBL" id="VFPM01000002">
    <property type="protein sequence ID" value="TQM61953.1"/>
    <property type="molecule type" value="Genomic_DNA"/>
</dbReference>
<dbReference type="Pfam" id="PF14028">
    <property type="entry name" value="Lant_dehydr_C"/>
    <property type="match status" value="1"/>
</dbReference>
<evidence type="ECO:0000259" key="3">
    <source>
        <dbReference type="Pfam" id="PF14028"/>
    </source>
</evidence>
<organism evidence="4 5">
    <name type="scientific">Humibacillus xanthopallidus</name>
    <dbReference type="NCBI Taxonomy" id="412689"/>
    <lineage>
        <taxon>Bacteria</taxon>
        <taxon>Bacillati</taxon>
        <taxon>Actinomycetota</taxon>
        <taxon>Actinomycetes</taxon>
        <taxon>Micrococcales</taxon>
        <taxon>Intrasporangiaceae</taxon>
        <taxon>Humibacillus</taxon>
    </lineage>
</organism>
<dbReference type="RefSeq" id="WP_185749002.1">
    <property type="nucleotide sequence ID" value="NZ_VFPM01000002.1"/>
</dbReference>
<dbReference type="Pfam" id="PF04738">
    <property type="entry name" value="Lant_dehydr_N"/>
    <property type="match status" value="1"/>
</dbReference>
<evidence type="ECO:0000256" key="1">
    <source>
        <dbReference type="SAM" id="MobiDB-lite"/>
    </source>
</evidence>
<evidence type="ECO:0000259" key="2">
    <source>
        <dbReference type="Pfam" id="PF04738"/>
    </source>
</evidence>
<proteinExistence type="predicted"/>
<keyword evidence="5" id="KW-1185">Reference proteome</keyword>
<feature type="domain" description="Lantibiotic dehydratase N-terminal" evidence="2">
    <location>
        <begin position="48"/>
        <end position="694"/>
    </location>
</feature>
<dbReference type="InterPro" id="IPR006827">
    <property type="entry name" value="Lant_deHydtase_N"/>
</dbReference>
<comment type="caution">
    <text evidence="4">The sequence shown here is derived from an EMBL/GenBank/DDBJ whole genome shotgun (WGS) entry which is preliminary data.</text>
</comment>
<dbReference type="NCBIfam" id="TIGR03891">
    <property type="entry name" value="thiopep_ocin"/>
    <property type="match status" value="1"/>
</dbReference>